<dbReference type="Gene3D" id="3.30.465.10">
    <property type="match status" value="1"/>
</dbReference>
<dbReference type="GO" id="GO:0016020">
    <property type="term" value="C:membrane"/>
    <property type="evidence" value="ECO:0007669"/>
    <property type="project" value="InterPro"/>
</dbReference>
<dbReference type="InterPro" id="IPR016171">
    <property type="entry name" value="Vanillyl_alc_oxidase_C-sub2"/>
</dbReference>
<dbReference type="Proteomes" id="UP000199417">
    <property type="component" value="Unassembled WGS sequence"/>
</dbReference>
<dbReference type="GO" id="GO:0080049">
    <property type="term" value="F:L-gulono-1,4-lactone dehydrogenase activity"/>
    <property type="evidence" value="ECO:0007669"/>
    <property type="project" value="TreeGrafter"/>
</dbReference>
<organism evidence="3 4">
    <name type="scientific">Rhodococcus tukisamuensis</name>
    <dbReference type="NCBI Taxonomy" id="168276"/>
    <lineage>
        <taxon>Bacteria</taxon>
        <taxon>Bacillati</taxon>
        <taxon>Actinomycetota</taxon>
        <taxon>Actinomycetes</taxon>
        <taxon>Mycobacteriales</taxon>
        <taxon>Nocardiaceae</taxon>
        <taxon>Rhodococcus</taxon>
    </lineage>
</organism>
<reference evidence="3 4" key="1">
    <citation type="submission" date="2016-10" db="EMBL/GenBank/DDBJ databases">
        <authorList>
            <person name="de Groot N.N."/>
        </authorList>
    </citation>
    <scope>NUCLEOTIDE SEQUENCE [LARGE SCALE GENOMIC DNA]</scope>
    <source>
        <strain evidence="3 4">JCM 11308</strain>
    </source>
</reference>
<feature type="domain" description="FAD-binding PCMH-type" evidence="2">
    <location>
        <begin position="13"/>
        <end position="186"/>
    </location>
</feature>
<keyword evidence="1" id="KW-0560">Oxidoreductase</keyword>
<name>A0A1G7CIT0_9NOCA</name>
<dbReference type="SUPFAM" id="SSF56176">
    <property type="entry name" value="FAD-binding/transporter-associated domain-like"/>
    <property type="match status" value="1"/>
</dbReference>
<dbReference type="Gene3D" id="1.10.45.10">
    <property type="entry name" value="Vanillyl-alcohol Oxidase, Chain A, domain 4"/>
    <property type="match status" value="1"/>
</dbReference>
<dbReference type="STRING" id="168276.SAMN05444580_11632"/>
<gene>
    <name evidence="3" type="ORF">SAMN05444580_11632</name>
</gene>
<dbReference type="InterPro" id="IPR016167">
    <property type="entry name" value="FAD-bd_PCMH_sub1"/>
</dbReference>
<dbReference type="InterPro" id="IPR007173">
    <property type="entry name" value="ALO_C"/>
</dbReference>
<evidence type="ECO:0000313" key="3">
    <source>
        <dbReference type="EMBL" id="SDE39153.1"/>
    </source>
</evidence>
<dbReference type="PIRSF" id="PIRSF000136">
    <property type="entry name" value="LGO_GLO"/>
    <property type="match status" value="1"/>
</dbReference>
<dbReference type="Gene3D" id="3.30.70.2520">
    <property type="match status" value="1"/>
</dbReference>
<evidence type="ECO:0000313" key="4">
    <source>
        <dbReference type="Proteomes" id="UP000199417"/>
    </source>
</evidence>
<evidence type="ECO:0000256" key="1">
    <source>
        <dbReference type="ARBA" id="ARBA00023002"/>
    </source>
</evidence>
<evidence type="ECO:0000259" key="2">
    <source>
        <dbReference type="PROSITE" id="PS51387"/>
    </source>
</evidence>
<accession>A0A1G7CIT0</accession>
<dbReference type="PROSITE" id="PS51387">
    <property type="entry name" value="FAD_PCMH"/>
    <property type="match status" value="1"/>
</dbReference>
<dbReference type="InterPro" id="IPR036318">
    <property type="entry name" value="FAD-bd_PCMH-like_sf"/>
</dbReference>
<dbReference type="GO" id="GO:0071949">
    <property type="term" value="F:FAD binding"/>
    <property type="evidence" value="ECO:0007669"/>
    <property type="project" value="InterPro"/>
</dbReference>
<protein>
    <submittedName>
        <fullName evidence="3">L-gulonolactone oxidase</fullName>
    </submittedName>
</protein>
<dbReference type="Pfam" id="PF04030">
    <property type="entry name" value="ALO"/>
    <property type="match status" value="1"/>
</dbReference>
<dbReference type="RefSeq" id="WP_072846024.1">
    <property type="nucleotide sequence ID" value="NZ_FNAB01000016.1"/>
</dbReference>
<dbReference type="NCBIfam" id="TIGR01679">
    <property type="entry name" value="bact_FAD_ox"/>
    <property type="match status" value="1"/>
</dbReference>
<dbReference type="InterPro" id="IPR006094">
    <property type="entry name" value="Oxid_FAD_bind_N"/>
</dbReference>
<dbReference type="AlphaFoldDB" id="A0A1G7CIT0"/>
<dbReference type="PANTHER" id="PTHR43762">
    <property type="entry name" value="L-GULONOLACTONE OXIDASE"/>
    <property type="match status" value="1"/>
</dbReference>
<dbReference type="PANTHER" id="PTHR43762:SF1">
    <property type="entry name" value="D-ARABINONO-1,4-LACTONE OXIDASE"/>
    <property type="match status" value="1"/>
</dbReference>
<dbReference type="GO" id="GO:0003885">
    <property type="term" value="F:D-arabinono-1,4-lactone oxidase activity"/>
    <property type="evidence" value="ECO:0007669"/>
    <property type="project" value="InterPro"/>
</dbReference>
<proteinExistence type="predicted"/>
<dbReference type="Pfam" id="PF01565">
    <property type="entry name" value="FAD_binding_4"/>
    <property type="match status" value="1"/>
</dbReference>
<dbReference type="InterPro" id="IPR016166">
    <property type="entry name" value="FAD-bd_PCMH"/>
</dbReference>
<dbReference type="InterPro" id="IPR016169">
    <property type="entry name" value="FAD-bd_PCMH_sub2"/>
</dbReference>
<sequence length="437" mass="48395">MDQQTWHNWAECASASPRRYATPASVAELSFEIARATTEGLHVKCVGAGHSFTPVAVTDGVLISLDNLSGIKSVVHTEPAGALVTVLAGTRLRDLNPMLWDLGLAMTNLGDIDAQSIAGAIATGTHGTGARFGGLATQVRALTLVLADGTVVECSPEENSELFEAARIGLGAVGVIATLTLQCEPAYAMRAVESPDRLSAVMERIDENSRGVDHFEFYWFPHTDRVLTKRNTRLPATTPLEPVGRVRGFVDDELLSNTFFEGVNRVAAQFPAAIPKINEVASRALSAREFTDRSYRVFASSRRVKFREMEYAVPVEALPDTLREIDQWLGRSDFRVAFPVEVRFAAADDVWMSTAHGRDTAYVAVHQYYRRDHRPYFDAVESIARAADGRPHWGKLHSRTAADLRPTYQRFDEFCSVRDKYDPSRVFDNDYLRQVLG</sequence>
<keyword evidence="4" id="KW-1185">Reference proteome</keyword>
<dbReference type="Gene3D" id="3.30.43.10">
    <property type="entry name" value="Uridine Diphospho-n-acetylenolpyruvylglucosamine Reductase, domain 2"/>
    <property type="match status" value="1"/>
</dbReference>
<dbReference type="InterPro" id="IPR010031">
    <property type="entry name" value="FAD_lactone_oxidase-like"/>
</dbReference>
<dbReference type="EMBL" id="FNAB01000016">
    <property type="protein sequence ID" value="SDE39153.1"/>
    <property type="molecule type" value="Genomic_DNA"/>
</dbReference>